<dbReference type="PANTHER" id="PTHR31734">
    <property type="entry name" value="AUXIN-RESPONSIVE PROTEIN IAA17"/>
    <property type="match status" value="1"/>
</dbReference>
<comment type="similarity">
    <text evidence="2 8">Belongs to the Aux/IAA family.</text>
</comment>
<evidence type="ECO:0000256" key="3">
    <source>
        <dbReference type="ARBA" id="ARBA00022491"/>
    </source>
</evidence>
<keyword evidence="4 8" id="KW-0805">Transcription regulation</keyword>
<evidence type="ECO:0000259" key="10">
    <source>
        <dbReference type="PROSITE" id="PS51745"/>
    </source>
</evidence>
<evidence type="ECO:0000256" key="2">
    <source>
        <dbReference type="ARBA" id="ARBA00006728"/>
    </source>
</evidence>
<dbReference type="AlphaFoldDB" id="A0ABD3AMB9"/>
<dbReference type="GO" id="GO:0009734">
    <property type="term" value="P:auxin-activated signaling pathway"/>
    <property type="evidence" value="ECO:0007669"/>
    <property type="project" value="UniProtKB-UniRule"/>
</dbReference>
<dbReference type="InterPro" id="IPR033389">
    <property type="entry name" value="AUX/IAA_dom"/>
</dbReference>
<evidence type="ECO:0000256" key="5">
    <source>
        <dbReference type="ARBA" id="ARBA00023163"/>
    </source>
</evidence>
<comment type="caution">
    <text evidence="11">The sequence shown here is derived from an EMBL/GenBank/DDBJ whole genome shotgun (WGS) entry which is preliminary data.</text>
</comment>
<keyword evidence="3 8" id="KW-0678">Repressor</keyword>
<evidence type="ECO:0000256" key="1">
    <source>
        <dbReference type="ARBA" id="ARBA00004123"/>
    </source>
</evidence>
<name>A0ABD3AMB9_9GENT</name>
<evidence type="ECO:0000313" key="11">
    <source>
        <dbReference type="EMBL" id="KAL3532304.1"/>
    </source>
</evidence>
<dbReference type="EMBL" id="JBJUIK010000003">
    <property type="protein sequence ID" value="KAL3532304.1"/>
    <property type="molecule type" value="Genomic_DNA"/>
</dbReference>
<dbReference type="GO" id="GO:0005634">
    <property type="term" value="C:nucleus"/>
    <property type="evidence" value="ECO:0007669"/>
    <property type="project" value="UniProtKB-SubCell"/>
</dbReference>
<dbReference type="SUPFAM" id="SSF54277">
    <property type="entry name" value="CAD &amp; PB1 domains"/>
    <property type="match status" value="1"/>
</dbReference>
<keyword evidence="12" id="KW-1185">Reference proteome</keyword>
<gene>
    <name evidence="11" type="ORF">ACH5RR_005825</name>
</gene>
<keyword evidence="7 8" id="KW-0927">Auxin signaling pathway</keyword>
<dbReference type="PANTHER" id="PTHR31734:SF38">
    <property type="entry name" value="AUXIN-RESPONSIVE PROTEIN IAA29"/>
    <property type="match status" value="1"/>
</dbReference>
<keyword evidence="6 8" id="KW-0539">Nucleus</keyword>
<reference evidence="11 12" key="1">
    <citation type="submission" date="2024-11" db="EMBL/GenBank/DDBJ databases">
        <title>A near-complete genome assembly of Cinchona calisaya.</title>
        <authorList>
            <person name="Lian D.C."/>
            <person name="Zhao X.W."/>
            <person name="Wei L."/>
        </authorList>
    </citation>
    <scope>NUCLEOTIDE SEQUENCE [LARGE SCALE GENOMIC DNA]</scope>
    <source>
        <tissue evidence="11">Nenye</tissue>
    </source>
</reference>
<dbReference type="Proteomes" id="UP001630127">
    <property type="component" value="Unassembled WGS sequence"/>
</dbReference>
<dbReference type="PROSITE" id="PS51745">
    <property type="entry name" value="PB1"/>
    <property type="match status" value="1"/>
</dbReference>
<comment type="function">
    <text evidence="8">Aux/IAA proteins are short-lived transcriptional factors that function as repressors of early auxin response genes at low auxin concentrations.</text>
</comment>
<feature type="domain" description="PB1" evidence="10">
    <location>
        <begin position="99"/>
        <end position="178"/>
    </location>
</feature>
<feature type="region of interest" description="Disordered" evidence="9">
    <location>
        <begin position="33"/>
        <end position="54"/>
    </location>
</feature>
<evidence type="ECO:0000256" key="8">
    <source>
        <dbReference type="RuleBase" id="RU004549"/>
    </source>
</evidence>
<dbReference type="InterPro" id="IPR003311">
    <property type="entry name" value="AUX_IAA"/>
</dbReference>
<accession>A0ABD3AMB9</accession>
<dbReference type="Pfam" id="PF02309">
    <property type="entry name" value="AUX_IAA"/>
    <property type="match status" value="1"/>
</dbReference>
<dbReference type="InterPro" id="IPR053793">
    <property type="entry name" value="PB1-like"/>
</dbReference>
<evidence type="ECO:0000256" key="4">
    <source>
        <dbReference type="ARBA" id="ARBA00023015"/>
    </source>
</evidence>
<proteinExistence type="inferred from homology"/>
<comment type="subunit">
    <text evidence="8">Homodimers and heterodimers.</text>
</comment>
<evidence type="ECO:0000256" key="7">
    <source>
        <dbReference type="ARBA" id="ARBA00023294"/>
    </source>
</evidence>
<keyword evidence="5 8" id="KW-0804">Transcription</keyword>
<evidence type="ECO:0000256" key="6">
    <source>
        <dbReference type="ARBA" id="ARBA00023242"/>
    </source>
</evidence>
<organism evidence="11 12">
    <name type="scientific">Cinchona calisaya</name>
    <dbReference type="NCBI Taxonomy" id="153742"/>
    <lineage>
        <taxon>Eukaryota</taxon>
        <taxon>Viridiplantae</taxon>
        <taxon>Streptophyta</taxon>
        <taxon>Embryophyta</taxon>
        <taxon>Tracheophyta</taxon>
        <taxon>Spermatophyta</taxon>
        <taxon>Magnoliopsida</taxon>
        <taxon>eudicotyledons</taxon>
        <taxon>Gunneridae</taxon>
        <taxon>Pentapetalae</taxon>
        <taxon>asterids</taxon>
        <taxon>lamiids</taxon>
        <taxon>Gentianales</taxon>
        <taxon>Rubiaceae</taxon>
        <taxon>Cinchonoideae</taxon>
        <taxon>Cinchoneae</taxon>
        <taxon>Cinchona</taxon>
    </lineage>
</organism>
<comment type="subcellular location">
    <subcellularLocation>
        <location evidence="1 8">Nucleus</location>
    </subcellularLocation>
</comment>
<evidence type="ECO:0000256" key="9">
    <source>
        <dbReference type="SAM" id="MobiDB-lite"/>
    </source>
</evidence>
<sequence>MFKKRDYFLEAFEKKNADHHDVPQTLPLLVWDNDQNNQGDDIHEPAENSSDNGVVGWPPMNSWRKKICQQNQRGCVVNCVTVENGGGSEAVICSRGRTSMYVKVKMDGVGIARKVDLSLHHSHQTLFRTLVCMFGKCQESVQSYQLTFQDKEGDWQLAEDVNWGALFKLGFVICCRSFIRGVERLKLRNKHVRRRVVVSEYRNAQRLASCSIPPSLEPSLDKSVTK</sequence>
<dbReference type="Gene3D" id="3.10.20.90">
    <property type="entry name" value="Phosphatidylinositol 3-kinase Catalytic Subunit, Chain A, domain 1"/>
    <property type="match status" value="1"/>
</dbReference>
<protein>
    <recommendedName>
        <fullName evidence="8">Auxin-responsive protein</fullName>
    </recommendedName>
</protein>
<evidence type="ECO:0000313" key="12">
    <source>
        <dbReference type="Proteomes" id="UP001630127"/>
    </source>
</evidence>